<dbReference type="GO" id="GO:0009014">
    <property type="term" value="F:succinyl-diaminopimelate desuccinylase activity"/>
    <property type="evidence" value="ECO:0007669"/>
    <property type="project" value="UniProtKB-EC"/>
</dbReference>
<evidence type="ECO:0000256" key="1">
    <source>
        <dbReference type="ARBA" id="ARBA00022833"/>
    </source>
</evidence>
<dbReference type="SUPFAM" id="SSF53187">
    <property type="entry name" value="Zn-dependent exopeptidases"/>
    <property type="match status" value="1"/>
</dbReference>
<name>A0A6N3AHE9_9FIRM</name>
<organism evidence="2">
    <name type="scientific">Intestinibacter bartlettii</name>
    <dbReference type="NCBI Taxonomy" id="261299"/>
    <lineage>
        <taxon>Bacteria</taxon>
        <taxon>Bacillati</taxon>
        <taxon>Bacillota</taxon>
        <taxon>Clostridia</taxon>
        <taxon>Peptostreptococcales</taxon>
        <taxon>Peptostreptococcaceae</taxon>
        <taxon>Intestinibacter</taxon>
    </lineage>
</organism>
<keyword evidence="1" id="KW-0862">Zinc</keyword>
<dbReference type="EMBL" id="CACRUE010000018">
    <property type="protein sequence ID" value="VYT87532.1"/>
    <property type="molecule type" value="Genomic_DNA"/>
</dbReference>
<dbReference type="RefSeq" id="WP_024038339.1">
    <property type="nucleotide sequence ID" value="NZ_CACRUE010000018.1"/>
</dbReference>
<gene>
    <name evidence="2" type="primary">dapE</name>
    <name evidence="2" type="ORF">IBLFYP30_01206</name>
</gene>
<evidence type="ECO:0000313" key="2">
    <source>
        <dbReference type="EMBL" id="VYT87532.1"/>
    </source>
</evidence>
<dbReference type="Pfam" id="PF01546">
    <property type="entry name" value="Peptidase_M20"/>
    <property type="match status" value="1"/>
</dbReference>
<dbReference type="PANTHER" id="PTHR43808">
    <property type="entry name" value="ACETYLORNITHINE DEACETYLASE"/>
    <property type="match status" value="1"/>
</dbReference>
<reference evidence="2" key="1">
    <citation type="submission" date="2019-11" db="EMBL/GenBank/DDBJ databases">
        <authorList>
            <person name="Feng L."/>
        </authorList>
    </citation>
    <scope>NUCLEOTIDE SEQUENCE</scope>
    <source>
        <strain evidence="2">IbartlettiiLFYP30</strain>
    </source>
</reference>
<dbReference type="Gene3D" id="3.40.630.10">
    <property type="entry name" value="Zn peptidases"/>
    <property type="match status" value="1"/>
</dbReference>
<sequence length="350" mass="40327">MIHQTTVDYLCNLINIDTTINSNNEIEGILYIKEVFDKIGIENKVYEPVSGKGNIIATINGKSNDAIILHSHIDTVNYNAENWLFPPQKATLVNNCIVGRGTLDCKGLVAIWMDIMKYFYLNNCNGKELKNTLIFICSCDEESDGKFGTKWLLNNIPVSNSMKLVFGEGGGYPIPLGEDIYFTIQTEEVYINENSQIKNTSINYTENKINEIFNKAIELGYYNQNTLNFYNYRHLQNKRKIAQECFYENIDIILENKEVDMILDYNKKLFNIIENKLNNINKKYKLLPIITPGYSDNRFFRQRGIATIGFFPLDIKNNISGIHGNNEYISFKSLILSYNILLQTLKTLLY</sequence>
<dbReference type="EC" id="3.5.1.18" evidence="2"/>
<dbReference type="AlphaFoldDB" id="A0A6N3AHE9"/>
<dbReference type="InterPro" id="IPR002933">
    <property type="entry name" value="Peptidase_M20"/>
</dbReference>
<dbReference type="Gene3D" id="1.10.150.900">
    <property type="match status" value="1"/>
</dbReference>
<proteinExistence type="predicted"/>
<dbReference type="InterPro" id="IPR050072">
    <property type="entry name" value="Peptidase_M20A"/>
</dbReference>
<dbReference type="PANTHER" id="PTHR43808:SF8">
    <property type="entry name" value="PEPTIDASE M20 DIMERISATION DOMAIN-CONTAINING PROTEIN"/>
    <property type="match status" value="1"/>
</dbReference>
<accession>A0A6N3AHE9</accession>
<keyword evidence="2" id="KW-0378">Hydrolase</keyword>
<protein>
    <submittedName>
        <fullName evidence="2">Putative succinyl-diaminopimelate desuccinylase</fullName>
        <ecNumber evidence="2">3.5.1.18</ecNumber>
    </submittedName>
</protein>